<comment type="caution">
    <text evidence="1">The sequence shown here is derived from an EMBL/GenBank/DDBJ whole genome shotgun (WGS) entry which is preliminary data.</text>
</comment>
<gene>
    <name evidence="1" type="ORF">SDC9_11330</name>
</gene>
<reference evidence="1" key="1">
    <citation type="submission" date="2019-08" db="EMBL/GenBank/DDBJ databases">
        <authorList>
            <person name="Kucharzyk K."/>
            <person name="Murdoch R.W."/>
            <person name="Higgins S."/>
            <person name="Loffler F."/>
        </authorList>
    </citation>
    <scope>NUCLEOTIDE SEQUENCE</scope>
</reference>
<protein>
    <submittedName>
        <fullName evidence="1">Uncharacterized protein</fullName>
    </submittedName>
</protein>
<proteinExistence type="predicted"/>
<evidence type="ECO:0000313" key="1">
    <source>
        <dbReference type="EMBL" id="MPL65666.1"/>
    </source>
</evidence>
<name>A0A644TFB9_9ZZZZ</name>
<accession>A0A644TFB9</accession>
<dbReference type="AlphaFoldDB" id="A0A644TFB9"/>
<sequence>MSKGINSNVVWIVSFEVDAAGNFLDYAVEQFDLREHSGSADKLNPLLGKGVFESAEEAKLWAEKQFSNCNTGCSGCGGGCCHGKNHSGTGDEKE</sequence>
<dbReference type="EMBL" id="VSSQ01000029">
    <property type="protein sequence ID" value="MPL65666.1"/>
    <property type="molecule type" value="Genomic_DNA"/>
</dbReference>
<organism evidence="1">
    <name type="scientific">bioreactor metagenome</name>
    <dbReference type="NCBI Taxonomy" id="1076179"/>
    <lineage>
        <taxon>unclassified sequences</taxon>
        <taxon>metagenomes</taxon>
        <taxon>ecological metagenomes</taxon>
    </lineage>
</organism>